<feature type="compositionally biased region" description="Acidic residues" evidence="1">
    <location>
        <begin position="121"/>
        <end position="140"/>
    </location>
</feature>
<feature type="transmembrane region" description="Helical" evidence="2">
    <location>
        <begin position="21"/>
        <end position="44"/>
    </location>
</feature>
<feature type="transmembrane region" description="Helical" evidence="2">
    <location>
        <begin position="81"/>
        <end position="103"/>
    </location>
</feature>
<evidence type="ECO:0000256" key="2">
    <source>
        <dbReference type="SAM" id="Phobius"/>
    </source>
</evidence>
<reference evidence="4" key="1">
    <citation type="submission" date="2016-10" db="EMBL/GenBank/DDBJ databases">
        <authorList>
            <person name="Varghese N."/>
            <person name="Submissions S."/>
        </authorList>
    </citation>
    <scope>NUCLEOTIDE SEQUENCE [LARGE SCALE GENOMIC DNA]</scope>
    <source>
        <strain evidence="4">CGMCC 1.10119</strain>
    </source>
</reference>
<keyword evidence="2" id="KW-0812">Transmembrane</keyword>
<evidence type="ECO:0008006" key="5">
    <source>
        <dbReference type="Google" id="ProtNLM"/>
    </source>
</evidence>
<proteinExistence type="predicted"/>
<keyword evidence="2" id="KW-0472">Membrane</keyword>
<protein>
    <recommendedName>
        <fullName evidence="5">Phospholipase_D-nuclease N-terminal</fullName>
    </recommendedName>
</protein>
<name>A0A1G9WGF2_9EURY</name>
<evidence type="ECO:0000256" key="1">
    <source>
        <dbReference type="SAM" id="MobiDB-lite"/>
    </source>
</evidence>
<gene>
    <name evidence="3" type="ORF">SAMN04487949_2740</name>
</gene>
<dbReference type="RefSeq" id="WP_089698265.1">
    <property type="nucleotide sequence ID" value="NZ_FNHL01000003.1"/>
</dbReference>
<dbReference type="EMBL" id="FNHL01000003">
    <property type="protein sequence ID" value="SDM83291.1"/>
    <property type="molecule type" value="Genomic_DNA"/>
</dbReference>
<feature type="region of interest" description="Disordered" evidence="1">
    <location>
        <begin position="111"/>
        <end position="140"/>
    </location>
</feature>
<feature type="transmembrane region" description="Helical" evidence="2">
    <location>
        <begin position="50"/>
        <end position="69"/>
    </location>
</feature>
<keyword evidence="4" id="KW-1185">Reference proteome</keyword>
<dbReference type="Proteomes" id="UP000199451">
    <property type="component" value="Unassembled WGS sequence"/>
</dbReference>
<evidence type="ECO:0000313" key="4">
    <source>
        <dbReference type="Proteomes" id="UP000199451"/>
    </source>
</evidence>
<dbReference type="STRING" id="660521.SAMN04487949_2740"/>
<dbReference type="AlphaFoldDB" id="A0A1G9WGF2"/>
<accession>A0A1G9WGF2</accession>
<evidence type="ECO:0000313" key="3">
    <source>
        <dbReference type="EMBL" id="SDM83291.1"/>
    </source>
</evidence>
<sequence>MDSYRRGKQVDRNNVRARVRAPYRGVLPLIWAIGAVLLLVVSLFVGPDGALAVVFVMHLFFAGIIHLDIKVQRRQGLEWGLWRHLWFGAAVVFPLVALVYYLYSGRKVRAENERRNTGDADTGESEGDVDESDEIDETDE</sequence>
<dbReference type="OrthoDB" id="286051at2157"/>
<keyword evidence="2" id="KW-1133">Transmembrane helix</keyword>
<organism evidence="3 4">
    <name type="scientific">Halogranum gelatinilyticum</name>
    <dbReference type="NCBI Taxonomy" id="660521"/>
    <lineage>
        <taxon>Archaea</taxon>
        <taxon>Methanobacteriati</taxon>
        <taxon>Methanobacteriota</taxon>
        <taxon>Stenosarchaea group</taxon>
        <taxon>Halobacteria</taxon>
        <taxon>Halobacteriales</taxon>
        <taxon>Haloferacaceae</taxon>
    </lineage>
</organism>